<dbReference type="Pfam" id="PF03810">
    <property type="entry name" value="IBN_N"/>
    <property type="match status" value="1"/>
</dbReference>
<keyword evidence="15" id="KW-1185">Reference proteome</keyword>
<dbReference type="Proteomes" id="UP000054558">
    <property type="component" value="Unassembled WGS sequence"/>
</dbReference>
<evidence type="ECO:0000256" key="9">
    <source>
        <dbReference type="ARBA" id="ARBA00032199"/>
    </source>
</evidence>
<dbReference type="GO" id="GO:0005643">
    <property type="term" value="C:nuclear pore"/>
    <property type="evidence" value="ECO:0000318"/>
    <property type="project" value="GO_Central"/>
</dbReference>
<dbReference type="InterPro" id="IPR016024">
    <property type="entry name" value="ARM-type_fold"/>
</dbReference>
<evidence type="ECO:0000256" key="5">
    <source>
        <dbReference type="ARBA" id="ARBA00022555"/>
    </source>
</evidence>
<feature type="domain" description="Exportin-T C-terminal" evidence="13">
    <location>
        <begin position="329"/>
        <end position="978"/>
    </location>
</feature>
<proteinExistence type="inferred from homology"/>
<comment type="similarity">
    <text evidence="10">Belongs to the exportin family.</text>
</comment>
<evidence type="ECO:0000256" key="2">
    <source>
        <dbReference type="ARBA" id="ARBA00018928"/>
    </source>
</evidence>
<dbReference type="OMA" id="HEMFLFG"/>
<comment type="function">
    <text evidence="10">tRNA nucleus export receptor which facilitates tRNA translocation across the nuclear pore complex.</text>
</comment>
<dbReference type="GO" id="GO:0071528">
    <property type="term" value="P:tRNA re-export from nucleus"/>
    <property type="evidence" value="ECO:0000318"/>
    <property type="project" value="GO_Central"/>
</dbReference>
<dbReference type="PANTHER" id="PTHR15952:SF11">
    <property type="entry name" value="EXPORTIN-T"/>
    <property type="match status" value="1"/>
</dbReference>
<keyword evidence="4 10" id="KW-0963">Cytoplasm</keyword>
<dbReference type="InterPro" id="IPR013598">
    <property type="entry name" value="Exportin-1/Importin-b-like"/>
</dbReference>
<dbReference type="Pfam" id="PF19282">
    <property type="entry name" value="Exportin-T"/>
    <property type="match status" value="1"/>
</dbReference>
<organism evidence="14 15">
    <name type="scientific">Klebsormidium nitens</name>
    <name type="common">Green alga</name>
    <name type="synonym">Ulothrix nitens</name>
    <dbReference type="NCBI Taxonomy" id="105231"/>
    <lineage>
        <taxon>Eukaryota</taxon>
        <taxon>Viridiplantae</taxon>
        <taxon>Streptophyta</taxon>
        <taxon>Klebsormidiophyceae</taxon>
        <taxon>Klebsormidiales</taxon>
        <taxon>Klebsormidiaceae</taxon>
        <taxon>Klebsormidium</taxon>
    </lineage>
</organism>
<keyword evidence="7 10" id="KW-0539">Nucleus</keyword>
<dbReference type="InterPro" id="IPR011989">
    <property type="entry name" value="ARM-like"/>
</dbReference>
<dbReference type="InterPro" id="IPR001494">
    <property type="entry name" value="Importin-beta_N"/>
</dbReference>
<gene>
    <name evidence="14" type="ORF">KFL_005470030</name>
</gene>
<dbReference type="GO" id="GO:0000049">
    <property type="term" value="F:tRNA binding"/>
    <property type="evidence" value="ECO:0000318"/>
    <property type="project" value="GO_Central"/>
</dbReference>
<dbReference type="InterPro" id="IPR045546">
    <property type="entry name" value="Exportin-T_C"/>
</dbReference>
<dbReference type="InterPro" id="IPR040017">
    <property type="entry name" value="XPOT"/>
</dbReference>
<evidence type="ECO:0000256" key="3">
    <source>
        <dbReference type="ARBA" id="ARBA00022448"/>
    </source>
</evidence>
<dbReference type="AlphaFoldDB" id="A0A1Y1IKH1"/>
<name>A0A1Y1IKH1_KLENI</name>
<keyword evidence="3 10" id="KW-0813">Transport</keyword>
<dbReference type="OrthoDB" id="26399at2759"/>
<sequence>MDDFEKAILFSFDQSGAVDAQLKERAIAYCNQAKLQPQPWRLCLQRLISSQYAEVQFWCLQTLEEIIRGQYLSLDSSEKLFIRSGVLSAIIEVGEIDARPVFVKNKLAQILVLLVYIEYPNGWPSVFVDLLQALSRGVSVVDMFIRVLIDLDAEVVSLDFPRSPDEIAVSNRIKDALRGQCIGQILEACYSLVVAYKSVNPTLAAATLEAVQKYVAWVDIGLVANERFVPLLFGFLASAAEPFKLRGAASDCLLAIVSKKMDGVAKLALLRRLQIVEVCKGLTDVKDAEFALKLTELLTGLAEELLECHRKIEVSTSTDAAEKAGALAAVTEMMDDVLPAVFYFLEHGDEDISSTTFQFLQAYVGRIKRGSQLSKKQGEHLSQLLGVLRSRMRYEDGAMGTLEQLDAKAAEEEDRMAEYRRDLFIVLRSISKIAPEVTRGFVQSNLLTVLGNKDASAEDVEGAVQLLYQLGEQINEETLKSGPGGLGDMLEALLSSKVPHHAHRVIAQLYLETVVRYVRFVEQRPQYIPPVLSVFLDARGVHHPDAGVRSRASYLFMRLVKVLRLQLQPFVDTILQSLEDLLEAITTSESVPSKGDGTDERLYIFEAIGLLVGVDEVPSAKQQEYLTALLGPLFQQLESVLASIPAGDLEGPATAVNTLQQVILAIAYLSKGFGEHLAANKRPEIGANFKQALEKALKALQRLPKNKSLRSRVISFVHRMVECLGTNIFPLLPAAIQQLLVDCEAKDMMEFIQLANQLMAKFKAAVSPLLVELLPAIVARVFALVPDGGLPEGPGTNTEDIREQRDLYRLYLTFIQTITANALTSAFLTPQNSQCLTKVMTTLVEGARAHADMTVRKICLQCLVKFAQEWCGSGAEPEKVPGFRRFVIEQVGPECCIYSMMRPAFNLRDASSVVLFGEIVSAQKALYEKCGDDFLVHLATVALPAVHCPSNVAEQYCLHLQRSDVKQIKAFLKPVIEQLRPLQNGSLGYG</sequence>
<accession>A0A1Y1IKH1</accession>
<feature type="domain" description="Exportin-1/Importin-beta-like" evidence="12">
    <location>
        <begin position="101"/>
        <end position="253"/>
    </location>
</feature>
<dbReference type="PANTHER" id="PTHR15952">
    <property type="entry name" value="EXPORTIN-T/LOS1"/>
    <property type="match status" value="1"/>
</dbReference>
<dbReference type="SUPFAM" id="SSF48371">
    <property type="entry name" value="ARM repeat"/>
    <property type="match status" value="1"/>
</dbReference>
<evidence type="ECO:0000259" key="13">
    <source>
        <dbReference type="Pfam" id="PF19282"/>
    </source>
</evidence>
<dbReference type="EMBL" id="DF237496">
    <property type="protein sequence ID" value="GAQ89651.1"/>
    <property type="molecule type" value="Genomic_DNA"/>
</dbReference>
<evidence type="ECO:0000256" key="8">
    <source>
        <dbReference type="ARBA" id="ARBA00029784"/>
    </source>
</evidence>
<dbReference type="GO" id="GO:0005737">
    <property type="term" value="C:cytoplasm"/>
    <property type="evidence" value="ECO:0000318"/>
    <property type="project" value="GO_Central"/>
</dbReference>
<protein>
    <recommendedName>
        <fullName evidence="2 10">Exportin-T</fullName>
    </recommendedName>
    <alternativeName>
        <fullName evidence="8 10">Exportin(tRNA)</fullName>
    </alternativeName>
    <alternativeName>
        <fullName evidence="9 10">tRNA exportin</fullName>
    </alternativeName>
</protein>
<evidence type="ECO:0000256" key="10">
    <source>
        <dbReference type="RuleBase" id="RU366037"/>
    </source>
</evidence>
<evidence type="ECO:0000259" key="12">
    <source>
        <dbReference type="Pfam" id="PF08389"/>
    </source>
</evidence>
<keyword evidence="5 10" id="KW-0820">tRNA-binding</keyword>
<reference evidence="14 15" key="1">
    <citation type="journal article" date="2014" name="Nat. Commun.">
        <title>Klebsormidium flaccidum genome reveals primary factors for plant terrestrial adaptation.</title>
        <authorList>
            <person name="Hori K."/>
            <person name="Maruyama F."/>
            <person name="Fujisawa T."/>
            <person name="Togashi T."/>
            <person name="Yamamoto N."/>
            <person name="Seo M."/>
            <person name="Sato S."/>
            <person name="Yamada T."/>
            <person name="Mori H."/>
            <person name="Tajima N."/>
            <person name="Moriyama T."/>
            <person name="Ikeuchi M."/>
            <person name="Watanabe M."/>
            <person name="Wada H."/>
            <person name="Kobayashi K."/>
            <person name="Saito M."/>
            <person name="Masuda T."/>
            <person name="Sasaki-Sekimoto Y."/>
            <person name="Mashiguchi K."/>
            <person name="Awai K."/>
            <person name="Shimojima M."/>
            <person name="Masuda S."/>
            <person name="Iwai M."/>
            <person name="Nobusawa T."/>
            <person name="Narise T."/>
            <person name="Kondo S."/>
            <person name="Saito H."/>
            <person name="Sato R."/>
            <person name="Murakawa M."/>
            <person name="Ihara Y."/>
            <person name="Oshima-Yamada Y."/>
            <person name="Ohtaka K."/>
            <person name="Satoh M."/>
            <person name="Sonobe K."/>
            <person name="Ishii M."/>
            <person name="Ohtani R."/>
            <person name="Kanamori-Sato M."/>
            <person name="Honoki R."/>
            <person name="Miyazaki D."/>
            <person name="Mochizuki H."/>
            <person name="Umetsu J."/>
            <person name="Higashi K."/>
            <person name="Shibata D."/>
            <person name="Kamiya Y."/>
            <person name="Sato N."/>
            <person name="Nakamura Y."/>
            <person name="Tabata S."/>
            <person name="Ida S."/>
            <person name="Kurokawa K."/>
            <person name="Ohta H."/>
        </authorList>
    </citation>
    <scope>NUCLEOTIDE SEQUENCE [LARGE SCALE GENOMIC DNA]</scope>
    <source>
        <strain evidence="14 15">NIES-2285</strain>
    </source>
</reference>
<evidence type="ECO:0000256" key="1">
    <source>
        <dbReference type="ARBA" id="ARBA00004496"/>
    </source>
</evidence>
<evidence type="ECO:0000256" key="7">
    <source>
        <dbReference type="ARBA" id="ARBA00023242"/>
    </source>
</evidence>
<feature type="domain" description="Importin N-terminal" evidence="11">
    <location>
        <begin position="29"/>
        <end position="91"/>
    </location>
</feature>
<keyword evidence="6 10" id="KW-0694">RNA-binding</keyword>
<evidence type="ECO:0000256" key="6">
    <source>
        <dbReference type="ARBA" id="ARBA00022884"/>
    </source>
</evidence>
<dbReference type="Gene3D" id="1.25.10.10">
    <property type="entry name" value="Leucine-rich Repeat Variant"/>
    <property type="match status" value="1"/>
</dbReference>
<evidence type="ECO:0000313" key="15">
    <source>
        <dbReference type="Proteomes" id="UP000054558"/>
    </source>
</evidence>
<evidence type="ECO:0000313" key="14">
    <source>
        <dbReference type="EMBL" id="GAQ89651.1"/>
    </source>
</evidence>
<dbReference type="GO" id="GO:0031267">
    <property type="term" value="F:small GTPase binding"/>
    <property type="evidence" value="ECO:0007669"/>
    <property type="project" value="InterPro"/>
</dbReference>
<evidence type="ECO:0000256" key="4">
    <source>
        <dbReference type="ARBA" id="ARBA00022490"/>
    </source>
</evidence>
<dbReference type="GO" id="GO:0006886">
    <property type="term" value="P:intracellular protein transport"/>
    <property type="evidence" value="ECO:0007669"/>
    <property type="project" value="InterPro"/>
</dbReference>
<evidence type="ECO:0000259" key="11">
    <source>
        <dbReference type="Pfam" id="PF03810"/>
    </source>
</evidence>
<comment type="subcellular location">
    <subcellularLocation>
        <location evidence="1 10">Cytoplasm</location>
    </subcellularLocation>
    <subcellularLocation>
        <location evidence="10">Nucleus</location>
    </subcellularLocation>
    <text evidence="10">Shuttles between the nucleus and the cytoplasm.</text>
</comment>
<dbReference type="STRING" id="105231.A0A1Y1IKH1"/>
<dbReference type="Pfam" id="PF08389">
    <property type="entry name" value="Xpo1"/>
    <property type="match status" value="1"/>
</dbReference>
<dbReference type="GO" id="GO:0016363">
    <property type="term" value="C:nuclear matrix"/>
    <property type="evidence" value="ECO:0000318"/>
    <property type="project" value="GO_Central"/>
</dbReference>